<accession>A0ABS0SBG5</accession>
<dbReference type="EMBL" id="JADGMQ010000002">
    <property type="protein sequence ID" value="MBI1620051.1"/>
    <property type="molecule type" value="Genomic_DNA"/>
</dbReference>
<dbReference type="Proteomes" id="UP000601789">
    <property type="component" value="Unassembled WGS sequence"/>
</dbReference>
<dbReference type="SUPFAM" id="SSF56784">
    <property type="entry name" value="HAD-like"/>
    <property type="match status" value="1"/>
</dbReference>
<name>A0ABS0SBG5_9HYPH</name>
<dbReference type="InterPro" id="IPR023214">
    <property type="entry name" value="HAD_sf"/>
</dbReference>
<dbReference type="RefSeq" id="WP_198474986.1">
    <property type="nucleotide sequence ID" value="NZ_JADGMQ010000002.1"/>
</dbReference>
<organism evidence="1 2">
    <name type="scientific">Aquamicrobium zhengzhouense</name>
    <dbReference type="NCBI Taxonomy" id="2781738"/>
    <lineage>
        <taxon>Bacteria</taxon>
        <taxon>Pseudomonadati</taxon>
        <taxon>Pseudomonadota</taxon>
        <taxon>Alphaproteobacteria</taxon>
        <taxon>Hyphomicrobiales</taxon>
        <taxon>Phyllobacteriaceae</taxon>
        <taxon>Aquamicrobium</taxon>
    </lineage>
</organism>
<reference evidence="1 2" key="1">
    <citation type="submission" date="2020-10" db="EMBL/GenBank/DDBJ databases">
        <title>Aquamicrobium zhengzhouensis sp. nov., a exopolysaccharide producing bacterium isolated from farmland soil.</title>
        <authorList>
            <person name="Wang X."/>
        </authorList>
    </citation>
    <scope>NUCLEOTIDE SEQUENCE [LARGE SCALE GENOMIC DNA]</scope>
    <source>
        <strain evidence="2">cd-1</strain>
    </source>
</reference>
<keyword evidence="2" id="KW-1185">Reference proteome</keyword>
<protein>
    <submittedName>
        <fullName evidence="1">Uncharacterized protein</fullName>
    </submittedName>
</protein>
<sequence>MTHFIFDCDDVLLDWEAGFLNWLDPDGTKIDRAGPKSWCLAEWLHCSQMEAAMWVREFNASERFGQLKARPGARELIWGLRNAGHTISVLTACGDNRAVQRARVQNLLNEFPLGVEDALSEVFNQITMLPLGGSKFTYLYEFTRNRDPGDVVFVEDNFEHAQAGWINGIRSYCLRRSHNRLHEAGDTATGVIWIDDLDAIRLDFIPSIQPNIDEATEERIMSDHKCQRCGCALRVEVVQVPVTKNEIVDLDTHPNGFMPVTRYEEREEVSNCPVCTGSY</sequence>
<gene>
    <name evidence="1" type="ORF">IOD40_05155</name>
</gene>
<comment type="caution">
    <text evidence="1">The sequence shown here is derived from an EMBL/GenBank/DDBJ whole genome shotgun (WGS) entry which is preliminary data.</text>
</comment>
<proteinExistence type="predicted"/>
<evidence type="ECO:0000313" key="1">
    <source>
        <dbReference type="EMBL" id="MBI1620051.1"/>
    </source>
</evidence>
<dbReference type="InterPro" id="IPR036412">
    <property type="entry name" value="HAD-like_sf"/>
</dbReference>
<dbReference type="Gene3D" id="3.40.50.1000">
    <property type="entry name" value="HAD superfamily/HAD-like"/>
    <property type="match status" value="1"/>
</dbReference>
<evidence type="ECO:0000313" key="2">
    <source>
        <dbReference type="Proteomes" id="UP000601789"/>
    </source>
</evidence>